<feature type="non-terminal residue" evidence="1">
    <location>
        <position position="1"/>
    </location>
</feature>
<evidence type="ECO:0000313" key="2">
    <source>
        <dbReference type="Proteomes" id="UP000265520"/>
    </source>
</evidence>
<name>A0A392UGV6_9FABA</name>
<reference evidence="1 2" key="1">
    <citation type="journal article" date="2018" name="Front. Plant Sci.">
        <title>Red Clover (Trifolium pratense) and Zigzag Clover (T. medium) - A Picture of Genomic Similarities and Differences.</title>
        <authorList>
            <person name="Dluhosova J."/>
            <person name="Istvanek J."/>
            <person name="Nedelnik J."/>
            <person name="Repkova J."/>
        </authorList>
    </citation>
    <scope>NUCLEOTIDE SEQUENCE [LARGE SCALE GENOMIC DNA]</scope>
    <source>
        <strain evidence="2">cv. 10/8</strain>
        <tissue evidence="1">Leaf</tissue>
    </source>
</reference>
<protein>
    <submittedName>
        <fullName evidence="1">Uncharacterized protein</fullName>
    </submittedName>
</protein>
<dbReference type="EMBL" id="LXQA010801184">
    <property type="protein sequence ID" value="MCI71666.1"/>
    <property type="molecule type" value="Genomic_DNA"/>
</dbReference>
<evidence type="ECO:0000313" key="1">
    <source>
        <dbReference type="EMBL" id="MCI71666.1"/>
    </source>
</evidence>
<dbReference type="Proteomes" id="UP000265520">
    <property type="component" value="Unassembled WGS sequence"/>
</dbReference>
<sequence length="55" mass="6325">TAAPFIVYLKHGGDVFSNSARRRRTKKGKIVAKGSLRWCHIRCLLIHLRNRDLPP</sequence>
<keyword evidence="2" id="KW-1185">Reference proteome</keyword>
<organism evidence="1 2">
    <name type="scientific">Trifolium medium</name>
    <dbReference type="NCBI Taxonomy" id="97028"/>
    <lineage>
        <taxon>Eukaryota</taxon>
        <taxon>Viridiplantae</taxon>
        <taxon>Streptophyta</taxon>
        <taxon>Embryophyta</taxon>
        <taxon>Tracheophyta</taxon>
        <taxon>Spermatophyta</taxon>
        <taxon>Magnoliopsida</taxon>
        <taxon>eudicotyledons</taxon>
        <taxon>Gunneridae</taxon>
        <taxon>Pentapetalae</taxon>
        <taxon>rosids</taxon>
        <taxon>fabids</taxon>
        <taxon>Fabales</taxon>
        <taxon>Fabaceae</taxon>
        <taxon>Papilionoideae</taxon>
        <taxon>50 kb inversion clade</taxon>
        <taxon>NPAAA clade</taxon>
        <taxon>Hologalegina</taxon>
        <taxon>IRL clade</taxon>
        <taxon>Trifolieae</taxon>
        <taxon>Trifolium</taxon>
    </lineage>
</organism>
<proteinExistence type="predicted"/>
<accession>A0A392UGV6</accession>
<dbReference type="AlphaFoldDB" id="A0A392UGV6"/>
<comment type="caution">
    <text evidence="1">The sequence shown here is derived from an EMBL/GenBank/DDBJ whole genome shotgun (WGS) entry which is preliminary data.</text>
</comment>